<dbReference type="Proteomes" id="UP000672038">
    <property type="component" value="Chromosome"/>
</dbReference>
<dbReference type="HAMAP" id="MF_01043">
    <property type="entry name" value="PlsY"/>
    <property type="match status" value="1"/>
</dbReference>
<evidence type="ECO:0000256" key="2">
    <source>
        <dbReference type="ARBA" id="ARBA00022516"/>
    </source>
</evidence>
<dbReference type="GO" id="GO:0008654">
    <property type="term" value="P:phospholipid biosynthetic process"/>
    <property type="evidence" value="ECO:0007669"/>
    <property type="project" value="UniProtKB-UniRule"/>
</dbReference>
<proteinExistence type="inferred from homology"/>
<dbReference type="AlphaFoldDB" id="A0A975ILW2"/>
<keyword evidence="2 10" id="KW-0444">Lipid biosynthesis</keyword>
<evidence type="ECO:0000313" key="11">
    <source>
        <dbReference type="EMBL" id="QTX02753.1"/>
    </source>
</evidence>
<reference evidence="11" key="1">
    <citation type="submission" date="2020-06" db="EMBL/GenBank/DDBJ databases">
        <title>Complete genome sequence of Candidatus Phytoplasma luffae NCHU2019.</title>
        <authorList>
            <person name="Cho S.-T."/>
            <person name="Tan C.-M."/>
            <person name="Li J.-R."/>
            <person name="Chien Y.-Y."/>
            <person name="Chiu Y.-C."/>
            <person name="Yang J.-Y."/>
            <person name="Kuo C.-H."/>
        </authorList>
    </citation>
    <scope>NUCLEOTIDE SEQUENCE</scope>
    <source>
        <strain evidence="11">NCHU2019</strain>
    </source>
</reference>
<keyword evidence="8 10" id="KW-0594">Phospholipid biosynthesis</keyword>
<dbReference type="NCBIfam" id="TIGR00023">
    <property type="entry name" value="glycerol-3-phosphate 1-O-acyltransferase PlsY"/>
    <property type="match status" value="1"/>
</dbReference>
<keyword evidence="7 10" id="KW-0472">Membrane</keyword>
<protein>
    <recommendedName>
        <fullName evidence="10">Glycerol-3-phosphate acyltransferase</fullName>
    </recommendedName>
    <alternativeName>
        <fullName evidence="10">Acyl-PO4 G3P acyltransferase</fullName>
    </alternativeName>
    <alternativeName>
        <fullName evidence="10">Acyl-phosphate--glycerol-3-phosphate acyltransferase</fullName>
    </alternativeName>
    <alternativeName>
        <fullName evidence="10">G3P acyltransferase</fullName>
        <shortName evidence="10">GPAT</shortName>
        <ecNumber evidence="10">2.3.1.275</ecNumber>
    </alternativeName>
    <alternativeName>
        <fullName evidence="10">Lysophosphatidic acid synthase</fullName>
        <shortName evidence="10">LPA synthase</shortName>
    </alternativeName>
</protein>
<dbReference type="KEGG" id="pluf:LFWB_1830"/>
<keyword evidence="5 10" id="KW-1133">Transmembrane helix</keyword>
<dbReference type="PANTHER" id="PTHR30309">
    <property type="entry name" value="INNER MEMBRANE PROTEIN YGIH"/>
    <property type="match status" value="1"/>
</dbReference>
<feature type="transmembrane region" description="Helical" evidence="10">
    <location>
        <begin position="49"/>
        <end position="72"/>
    </location>
</feature>
<gene>
    <name evidence="10 11" type="primary">plsY</name>
    <name evidence="11" type="ORF">LFWB_1830</name>
</gene>
<keyword evidence="3 10" id="KW-0808">Transferase</keyword>
<dbReference type="RefSeq" id="WP_210954806.1">
    <property type="nucleotide sequence ID" value="NZ_CP054393.1"/>
</dbReference>
<keyword evidence="11" id="KW-0012">Acyltransferase</keyword>
<dbReference type="InterPro" id="IPR003811">
    <property type="entry name" value="G3P_acylTferase_PlsY"/>
</dbReference>
<dbReference type="GO" id="GO:0005886">
    <property type="term" value="C:plasma membrane"/>
    <property type="evidence" value="ECO:0007669"/>
    <property type="project" value="UniProtKB-SubCell"/>
</dbReference>
<organism evidence="11 12">
    <name type="scientific">Loofah witches'-broom phytoplasma</name>
    <dbReference type="NCBI Taxonomy" id="35773"/>
    <lineage>
        <taxon>Bacteria</taxon>
        <taxon>Bacillati</taxon>
        <taxon>Mycoplasmatota</taxon>
        <taxon>Mollicutes</taxon>
        <taxon>Acholeplasmatales</taxon>
        <taxon>Acholeplasmataceae</taxon>
        <taxon>Candidatus Phytoplasma</taxon>
        <taxon>16SrVIII (Loofah witches'-broom group)</taxon>
    </lineage>
</organism>
<dbReference type="EMBL" id="CP054393">
    <property type="protein sequence ID" value="QTX02753.1"/>
    <property type="molecule type" value="Genomic_DNA"/>
</dbReference>
<evidence type="ECO:0000256" key="5">
    <source>
        <dbReference type="ARBA" id="ARBA00022989"/>
    </source>
</evidence>
<keyword evidence="4 10" id="KW-0812">Transmembrane</keyword>
<evidence type="ECO:0000256" key="10">
    <source>
        <dbReference type="HAMAP-Rule" id="MF_01043"/>
    </source>
</evidence>
<dbReference type="EC" id="2.3.1.275" evidence="10"/>
<evidence type="ECO:0000256" key="4">
    <source>
        <dbReference type="ARBA" id="ARBA00022692"/>
    </source>
</evidence>
<evidence type="ECO:0000313" key="12">
    <source>
        <dbReference type="Proteomes" id="UP000672038"/>
    </source>
</evidence>
<dbReference type="GO" id="GO:0043772">
    <property type="term" value="F:acyl-phosphate glycerol-3-phosphate acyltransferase activity"/>
    <property type="evidence" value="ECO:0007669"/>
    <property type="project" value="UniProtKB-UniRule"/>
</dbReference>
<feature type="transmembrane region" description="Helical" evidence="10">
    <location>
        <begin position="6"/>
        <end position="28"/>
    </location>
</feature>
<keyword evidence="12" id="KW-1185">Reference proteome</keyword>
<comment type="pathway">
    <text evidence="10">Lipid metabolism; phospholipid metabolism.</text>
</comment>
<feature type="transmembrane region" description="Helical" evidence="10">
    <location>
        <begin position="78"/>
        <end position="97"/>
    </location>
</feature>
<comment type="similarity">
    <text evidence="10">Belongs to the PlsY family.</text>
</comment>
<evidence type="ECO:0000256" key="8">
    <source>
        <dbReference type="ARBA" id="ARBA00023209"/>
    </source>
</evidence>
<comment type="catalytic activity">
    <reaction evidence="10">
        <text>an acyl phosphate + sn-glycerol 3-phosphate = a 1-acyl-sn-glycero-3-phosphate + phosphate</text>
        <dbReference type="Rhea" id="RHEA:34075"/>
        <dbReference type="ChEBI" id="CHEBI:43474"/>
        <dbReference type="ChEBI" id="CHEBI:57597"/>
        <dbReference type="ChEBI" id="CHEBI:57970"/>
        <dbReference type="ChEBI" id="CHEBI:59918"/>
        <dbReference type="EC" id="2.3.1.275"/>
    </reaction>
</comment>
<name>A0A975ILW2_LOWBP</name>
<comment type="subunit">
    <text evidence="10">Probably interacts with PlsX.</text>
</comment>
<evidence type="ECO:0000256" key="7">
    <source>
        <dbReference type="ARBA" id="ARBA00023136"/>
    </source>
</evidence>
<feature type="transmembrane region" description="Helical" evidence="10">
    <location>
        <begin position="109"/>
        <end position="133"/>
    </location>
</feature>
<feature type="transmembrane region" description="Helical" evidence="10">
    <location>
        <begin position="164"/>
        <end position="181"/>
    </location>
</feature>
<dbReference type="SMART" id="SM01207">
    <property type="entry name" value="G3P_acyltransf"/>
    <property type="match status" value="1"/>
</dbReference>
<evidence type="ECO:0000256" key="1">
    <source>
        <dbReference type="ARBA" id="ARBA00022475"/>
    </source>
</evidence>
<evidence type="ECO:0000256" key="3">
    <source>
        <dbReference type="ARBA" id="ARBA00022679"/>
    </source>
</evidence>
<feature type="transmembrane region" description="Helical" evidence="10">
    <location>
        <begin position="139"/>
        <end position="157"/>
    </location>
</feature>
<evidence type="ECO:0000256" key="9">
    <source>
        <dbReference type="ARBA" id="ARBA00023264"/>
    </source>
</evidence>
<comment type="subcellular location">
    <subcellularLocation>
        <location evidence="10">Cell membrane</location>
        <topology evidence="10">Multi-pass membrane protein</topology>
    </subcellularLocation>
</comment>
<dbReference type="PANTHER" id="PTHR30309:SF0">
    <property type="entry name" value="GLYCEROL-3-PHOSPHATE ACYLTRANSFERASE-RELATED"/>
    <property type="match status" value="1"/>
</dbReference>
<sequence length="206" mass="23218">MFTQIIIIILCYLIGSIPMGLIISKLFFNKDLRLLGSKNIGATNAFRILGFKYGVIVFILDFLKGFLIIHLLNDEENVLKSFCIISIILGHIFSIFNKFKGGKAIATSVGVVASINLPIGIVGILFFIIFIIISGYASLSSILATTLVNILLWIHFFRNNPKNLTQTQLIIISLITILIFYKHKINIINLINGKENKFNFSYFKKK</sequence>
<comment type="function">
    <text evidence="10">Catalyzes the transfer of an acyl group from acyl-phosphate (acyl-PO(4)) to glycerol-3-phosphate (G3P) to form lysophosphatidic acid (LPA). This enzyme utilizes acyl-phosphate as fatty acyl donor, but not acyl-CoA or acyl-ACP.</text>
</comment>
<keyword evidence="9 10" id="KW-1208">Phospholipid metabolism</keyword>
<keyword evidence="6 10" id="KW-0443">Lipid metabolism</keyword>
<dbReference type="Pfam" id="PF02660">
    <property type="entry name" value="G3P_acyltransf"/>
    <property type="match status" value="1"/>
</dbReference>
<evidence type="ECO:0000256" key="6">
    <source>
        <dbReference type="ARBA" id="ARBA00023098"/>
    </source>
</evidence>
<accession>A0A975ILW2</accession>
<keyword evidence="1 10" id="KW-1003">Cell membrane</keyword>